<dbReference type="InterPro" id="IPR002110">
    <property type="entry name" value="Ankyrin_rpt"/>
</dbReference>
<dbReference type="InterPro" id="IPR026961">
    <property type="entry name" value="PGG_dom"/>
</dbReference>
<feature type="compositionally biased region" description="Basic and acidic residues" evidence="2">
    <location>
        <begin position="90"/>
        <end position="113"/>
    </location>
</feature>
<dbReference type="SMART" id="SM00248">
    <property type="entry name" value="ANK"/>
    <property type="match status" value="5"/>
</dbReference>
<feature type="repeat" description="ANK" evidence="1">
    <location>
        <begin position="297"/>
        <end position="329"/>
    </location>
</feature>
<feature type="transmembrane region" description="Helical" evidence="3">
    <location>
        <begin position="759"/>
        <end position="777"/>
    </location>
</feature>
<accession>A0A822ZXW0</accession>
<organism evidence="5 6">
    <name type="scientific">Nelumbo nucifera</name>
    <name type="common">Sacred lotus</name>
    <dbReference type="NCBI Taxonomy" id="4432"/>
    <lineage>
        <taxon>Eukaryota</taxon>
        <taxon>Viridiplantae</taxon>
        <taxon>Streptophyta</taxon>
        <taxon>Embryophyta</taxon>
        <taxon>Tracheophyta</taxon>
        <taxon>Spermatophyta</taxon>
        <taxon>Magnoliopsida</taxon>
        <taxon>Proteales</taxon>
        <taxon>Nelumbonaceae</taxon>
        <taxon>Nelumbo</taxon>
    </lineage>
</organism>
<evidence type="ECO:0000256" key="3">
    <source>
        <dbReference type="SAM" id="Phobius"/>
    </source>
</evidence>
<feature type="transmembrane region" description="Helical" evidence="3">
    <location>
        <begin position="689"/>
        <end position="711"/>
    </location>
</feature>
<dbReference type="Proteomes" id="UP000607653">
    <property type="component" value="Unassembled WGS sequence"/>
</dbReference>
<dbReference type="SUPFAM" id="SSF48403">
    <property type="entry name" value="Ankyrin repeat"/>
    <property type="match status" value="1"/>
</dbReference>
<keyword evidence="3" id="KW-1133">Transmembrane helix</keyword>
<gene>
    <name evidence="5" type="ORF">HUJ06_031788</name>
</gene>
<keyword evidence="6" id="KW-1185">Reference proteome</keyword>
<dbReference type="AlphaFoldDB" id="A0A822ZXW0"/>
<keyword evidence="3" id="KW-0472">Membrane</keyword>
<evidence type="ECO:0000256" key="2">
    <source>
        <dbReference type="SAM" id="MobiDB-lite"/>
    </source>
</evidence>
<dbReference type="PANTHER" id="PTHR24177">
    <property type="entry name" value="CASKIN"/>
    <property type="match status" value="1"/>
</dbReference>
<dbReference type="Gene3D" id="1.25.40.20">
    <property type="entry name" value="Ankyrin repeat-containing domain"/>
    <property type="match status" value="2"/>
</dbReference>
<feature type="transmembrane region" description="Helical" evidence="3">
    <location>
        <begin position="647"/>
        <end position="669"/>
    </location>
</feature>
<keyword evidence="3" id="KW-0812">Transmembrane</keyword>
<evidence type="ECO:0000256" key="1">
    <source>
        <dbReference type="PROSITE-ProRule" id="PRU00023"/>
    </source>
</evidence>
<sequence length="805" mass="92854">MEQGDGLLQLLLPRFNGNDFEDWKIQMKVMFKSKDLWKVVQKNRASEDEQAQRKDSEALFYIFRAVDKNIFPNIADSSTAYEAWDRLEKNERKEREAREREAREREENKKCKDPPVLGEGRSADYLGWKKAMKDYVDCKGCSETETTIIINAQCPPMIRPFIKDLYPSEEVWKQLDVMYDCHPKGLQVMTAHTWCPEFYDDIVKGRCKKVETFLERNKRVVVASRITAGQDIPLHIAARIGHLKIVKLLLDTMKDEEVMLVNNNYRTVLHLAASGGHLNVVKALVKKERRLVLLESYRETPLHHAIRNQHKKVVEYLFKATIEVDKADAKNDINDWDKKARNKFRVTILIALIYGNFYDLDLKLVNDFPELLLIKDRFNKTAILALIESTSEHETWWAALLMPISISISTSIEYIKSIIFSFRGHRQDEENADQADHFVPRPLKFANEKRRFRSMSPGAFMLLRAICQQIATVGIIEVGDAYDVDDKDMKALIIDALFRAVQKGNVDFIVEILRYRPRIAQLRNNEEMTLFHEAILCRKDKIFQLINDFDIPTDAAIGDYNDRETGNNALHLVAELPPVQRRNHISGAAALQLRKEIVWFRKVQAILPPLHQQLKNMDNKTPKMLFNDSHKELFKEGEEWMKQTAEACMVVATLVASVMLSATLALPGATKSDSGISIFIDRHNFNTFVLTNLISLLFSSSSLIAFLSIYITRFTEQDFLVILPWILCIGLLFLYISIASMIANFMSTILMVLRHEMKWVMIPPACLAILPIAILSMRQLPTLFQMMLSTYSLGIFTQQEKRLNI</sequence>
<feature type="repeat" description="ANK" evidence="1">
    <location>
        <begin position="229"/>
        <end position="251"/>
    </location>
</feature>
<feature type="transmembrane region" description="Helical" evidence="3">
    <location>
        <begin position="723"/>
        <end position="753"/>
    </location>
</feature>
<dbReference type="PANTHER" id="PTHR24177:SF292">
    <property type="entry name" value="ANKYRIN REPEAT FAMILY PROTEIN-RELATED"/>
    <property type="match status" value="1"/>
</dbReference>
<comment type="caution">
    <text evidence="5">The sequence shown here is derived from an EMBL/GenBank/DDBJ whole genome shotgun (WGS) entry which is preliminary data.</text>
</comment>
<keyword evidence="1" id="KW-0040">ANK repeat</keyword>
<feature type="region of interest" description="Disordered" evidence="2">
    <location>
        <begin position="90"/>
        <end position="114"/>
    </location>
</feature>
<feature type="repeat" description="ANK" evidence="1">
    <location>
        <begin position="264"/>
        <end position="287"/>
    </location>
</feature>
<dbReference type="InterPro" id="IPR036770">
    <property type="entry name" value="Ankyrin_rpt-contain_sf"/>
</dbReference>
<evidence type="ECO:0000313" key="5">
    <source>
        <dbReference type="EMBL" id="DAD49370.1"/>
    </source>
</evidence>
<protein>
    <recommendedName>
        <fullName evidence="4">PGG domain-containing protein</fullName>
    </recommendedName>
</protein>
<dbReference type="Pfam" id="PF14223">
    <property type="entry name" value="Retrotran_gag_2"/>
    <property type="match status" value="1"/>
</dbReference>
<proteinExistence type="predicted"/>
<evidence type="ECO:0000259" key="4">
    <source>
        <dbReference type="Pfam" id="PF13962"/>
    </source>
</evidence>
<evidence type="ECO:0000313" key="6">
    <source>
        <dbReference type="Proteomes" id="UP000607653"/>
    </source>
</evidence>
<dbReference type="EMBL" id="DUZY01000067">
    <property type="protein sequence ID" value="DAD49370.1"/>
    <property type="molecule type" value="Genomic_DNA"/>
</dbReference>
<dbReference type="PROSITE" id="PS50297">
    <property type="entry name" value="ANK_REP_REGION"/>
    <property type="match status" value="3"/>
</dbReference>
<dbReference type="PROSITE" id="PS50088">
    <property type="entry name" value="ANK_REPEAT"/>
    <property type="match status" value="3"/>
</dbReference>
<dbReference type="Pfam" id="PF12796">
    <property type="entry name" value="Ank_2"/>
    <property type="match status" value="1"/>
</dbReference>
<dbReference type="Pfam" id="PF13962">
    <property type="entry name" value="PGG"/>
    <property type="match status" value="1"/>
</dbReference>
<reference evidence="5 6" key="1">
    <citation type="journal article" date="2020" name="Mol. Biol. Evol.">
        <title>Distinct Expression and Methylation Patterns for Genes with Different Fates following a Single Whole-Genome Duplication in Flowering Plants.</title>
        <authorList>
            <person name="Shi T."/>
            <person name="Rahmani R.S."/>
            <person name="Gugger P.F."/>
            <person name="Wang M."/>
            <person name="Li H."/>
            <person name="Zhang Y."/>
            <person name="Li Z."/>
            <person name="Wang Q."/>
            <person name="Van de Peer Y."/>
            <person name="Marchal K."/>
            <person name="Chen J."/>
        </authorList>
    </citation>
    <scope>NUCLEOTIDE SEQUENCE [LARGE SCALE GENOMIC DNA]</scope>
    <source>
        <tissue evidence="5">Leaf</tissue>
    </source>
</reference>
<name>A0A822ZXW0_NELNU</name>
<feature type="domain" description="PGG" evidence="4">
    <location>
        <begin position="638"/>
        <end position="751"/>
    </location>
</feature>